<protein>
    <recommendedName>
        <fullName evidence="5">Elongator complex protein 2</fullName>
    </recommendedName>
</protein>
<keyword evidence="6" id="KW-0963">Cytoplasm</keyword>
<evidence type="ECO:0000256" key="7">
    <source>
        <dbReference type="ARBA" id="ARBA00022574"/>
    </source>
</evidence>
<dbReference type="PROSITE" id="PS50082">
    <property type="entry name" value="WD_REPEATS_2"/>
    <property type="match status" value="2"/>
</dbReference>
<dbReference type="Pfam" id="PF00400">
    <property type="entry name" value="WD40"/>
    <property type="match status" value="7"/>
</dbReference>
<dbReference type="InterPro" id="IPR037289">
    <property type="entry name" value="Elp2"/>
</dbReference>
<evidence type="ECO:0000256" key="1">
    <source>
        <dbReference type="ARBA" id="ARBA00004123"/>
    </source>
</evidence>
<gene>
    <name evidence="11" type="ORF">QR98_0005330</name>
</gene>
<dbReference type="PANTHER" id="PTHR44111:SF1">
    <property type="entry name" value="ELONGATOR COMPLEX PROTEIN 2"/>
    <property type="match status" value="1"/>
</dbReference>
<sequence>MKISSIENSYVSCASNSYPNCVDNFEHLVLFGTHKSLSIYDLKQNRIVLIVSEHSKPVNSVRWIGYDGRFCISSSIDRTSIIYEHNCDEYNRSLEARYILKGHQDSVIVSDSIRSSDQSGKFFTVSSSNDKNLRLWLNDQEICSYFFQYFIFDIKIIDDSIIPGTIVMTAGSNQLVLINRFDFETKNFESLATLKGHHDWIKSIDFVCQKNQILLASAAQDNFIRVYEIKKSSDRDEDQRFVISTESEKTFFIATLDTVLESHKGWVTHIKWINYDSKLHLLSCSMDMTIILWEQLDQQENYIWNEKSRFGEVGSYSTNFLHCSYIESMNLILGQSINGAIHFWSQNDKKHWIPNHSITGHFNEVTDLAWNFDGDYFLTCSSDQTTRLHSQWSDPKYHTWHEMNRPQTHGYDINSIATAGVSRFVSGADEKVIRIFDITKTSLNILQKISTILTDIDAESVDIAESAIVQPLSLTAAKIDHSDLLKSSRIYDMPPNEEFLLHNTLWFESQKLYGHGYEIFCVEVNHSATILASACKASNPKYASIIFWDLKTFKLLVEIESHQLTVTRIRFSPDDHFALSVSRDRTWTIIRVSDFQIIASCDKSTGIHSRIIWDCCWTPDSSNFITASRDKCVITWSFNADKKTEISAMKNIAFKEPITTVDVHEKLILKNHCMCALGFENGTFSLHSISLENHEWSLLYSFDKFRFK</sequence>
<dbReference type="GO" id="GO:0005634">
    <property type="term" value="C:nucleus"/>
    <property type="evidence" value="ECO:0007669"/>
    <property type="project" value="UniProtKB-SubCell"/>
</dbReference>
<dbReference type="SMART" id="SM00320">
    <property type="entry name" value="WD40"/>
    <property type="match status" value="9"/>
</dbReference>
<accession>A0A131ZTN2</accession>
<keyword evidence="8" id="KW-0819">tRNA processing</keyword>
<evidence type="ECO:0000256" key="3">
    <source>
        <dbReference type="ARBA" id="ARBA00005043"/>
    </source>
</evidence>
<dbReference type="SUPFAM" id="SSF50978">
    <property type="entry name" value="WD40 repeat-like"/>
    <property type="match status" value="2"/>
</dbReference>
<evidence type="ECO:0000313" key="11">
    <source>
        <dbReference type="EMBL" id="KPM02127.1"/>
    </source>
</evidence>
<proteinExistence type="inferred from homology"/>
<dbReference type="UniPathway" id="UPA00988"/>
<dbReference type="EMBL" id="JXLN01001006">
    <property type="protein sequence ID" value="KPM02127.1"/>
    <property type="molecule type" value="Genomic_DNA"/>
</dbReference>
<evidence type="ECO:0000256" key="9">
    <source>
        <dbReference type="ARBA" id="ARBA00022737"/>
    </source>
</evidence>
<evidence type="ECO:0000256" key="10">
    <source>
        <dbReference type="ARBA" id="ARBA00023242"/>
    </source>
</evidence>
<comment type="pathway">
    <text evidence="3">tRNA modification; 5-methoxycarbonylmethyl-2-thiouridine-tRNA biosynthesis.</text>
</comment>
<dbReference type="GO" id="GO:0033588">
    <property type="term" value="C:elongator holoenzyme complex"/>
    <property type="evidence" value="ECO:0007669"/>
    <property type="project" value="InterPro"/>
</dbReference>
<keyword evidence="7" id="KW-0853">WD repeat</keyword>
<organism evidence="11 12">
    <name type="scientific">Sarcoptes scabiei</name>
    <name type="common">Itch mite</name>
    <name type="synonym">Acarus scabiei</name>
    <dbReference type="NCBI Taxonomy" id="52283"/>
    <lineage>
        <taxon>Eukaryota</taxon>
        <taxon>Metazoa</taxon>
        <taxon>Ecdysozoa</taxon>
        <taxon>Arthropoda</taxon>
        <taxon>Chelicerata</taxon>
        <taxon>Arachnida</taxon>
        <taxon>Acari</taxon>
        <taxon>Acariformes</taxon>
        <taxon>Sarcoptiformes</taxon>
        <taxon>Astigmata</taxon>
        <taxon>Psoroptidia</taxon>
        <taxon>Sarcoptoidea</taxon>
        <taxon>Sarcoptidae</taxon>
        <taxon>Sarcoptinae</taxon>
        <taxon>Sarcoptes</taxon>
    </lineage>
</organism>
<dbReference type="GO" id="GO:0002098">
    <property type="term" value="P:tRNA wobble uridine modification"/>
    <property type="evidence" value="ECO:0007669"/>
    <property type="project" value="InterPro"/>
</dbReference>
<comment type="similarity">
    <text evidence="4">Belongs to the WD repeat ELP2 family.</text>
</comment>
<name>A0A131ZTN2_SARSC</name>
<dbReference type="AlphaFoldDB" id="A0A131ZTN2"/>
<dbReference type="OrthoDB" id="27911at2759"/>
<keyword evidence="9" id="KW-0677">Repeat</keyword>
<dbReference type="InterPro" id="IPR015943">
    <property type="entry name" value="WD40/YVTN_repeat-like_dom_sf"/>
</dbReference>
<reference evidence="11 12" key="1">
    <citation type="journal article" date="2015" name="Parasit. Vectors">
        <title>Draft genome of the scabies mite.</title>
        <authorList>
            <person name="Rider S.D.Jr."/>
            <person name="Morgan M.S."/>
            <person name="Arlian L.G."/>
        </authorList>
    </citation>
    <scope>NUCLEOTIDE SEQUENCE [LARGE SCALE GENOMIC DNA]</scope>
    <source>
        <strain evidence="11">Arlian Lab</strain>
    </source>
</reference>
<evidence type="ECO:0000256" key="8">
    <source>
        <dbReference type="ARBA" id="ARBA00022694"/>
    </source>
</evidence>
<dbReference type="VEuPathDB" id="VectorBase:SSCA006405"/>
<dbReference type="InterPro" id="IPR036322">
    <property type="entry name" value="WD40_repeat_dom_sf"/>
</dbReference>
<dbReference type="PANTHER" id="PTHR44111">
    <property type="entry name" value="ELONGATOR COMPLEX PROTEIN 2"/>
    <property type="match status" value="1"/>
</dbReference>
<keyword evidence="10" id="KW-0539">Nucleus</keyword>
<evidence type="ECO:0000256" key="5">
    <source>
        <dbReference type="ARBA" id="ARBA00020267"/>
    </source>
</evidence>
<evidence type="ECO:0000256" key="6">
    <source>
        <dbReference type="ARBA" id="ARBA00022490"/>
    </source>
</evidence>
<dbReference type="Proteomes" id="UP000616769">
    <property type="component" value="Unassembled WGS sequence"/>
</dbReference>
<evidence type="ECO:0000313" key="12">
    <source>
        <dbReference type="Proteomes" id="UP000616769"/>
    </source>
</evidence>
<evidence type="ECO:0000256" key="4">
    <source>
        <dbReference type="ARBA" id="ARBA00005881"/>
    </source>
</evidence>
<comment type="subcellular location">
    <subcellularLocation>
        <location evidence="2">Cytoplasm</location>
    </subcellularLocation>
    <subcellularLocation>
        <location evidence="1">Nucleus</location>
    </subcellularLocation>
</comment>
<dbReference type="Gene3D" id="2.130.10.10">
    <property type="entry name" value="YVTN repeat-like/Quinoprotein amine dehydrogenase"/>
    <property type="match status" value="4"/>
</dbReference>
<dbReference type="InterPro" id="IPR001680">
    <property type="entry name" value="WD40_rpt"/>
</dbReference>
<comment type="caution">
    <text evidence="11">The sequence shown here is derived from an EMBL/GenBank/DDBJ whole genome shotgun (WGS) entry which is preliminary data.</text>
</comment>
<evidence type="ECO:0000256" key="2">
    <source>
        <dbReference type="ARBA" id="ARBA00004496"/>
    </source>
</evidence>
<dbReference type="GO" id="GO:0005737">
    <property type="term" value="C:cytoplasm"/>
    <property type="evidence" value="ECO:0007669"/>
    <property type="project" value="UniProtKB-SubCell"/>
</dbReference>